<feature type="domain" description="GHMP kinase N-terminal" evidence="6">
    <location>
        <begin position="77"/>
        <end position="163"/>
    </location>
</feature>
<organism evidence="9 10">
    <name type="scientific">Ulvibacter antarcticus</name>
    <dbReference type="NCBI Taxonomy" id="442714"/>
    <lineage>
        <taxon>Bacteria</taxon>
        <taxon>Pseudomonadati</taxon>
        <taxon>Bacteroidota</taxon>
        <taxon>Flavobacteriia</taxon>
        <taxon>Flavobacteriales</taxon>
        <taxon>Flavobacteriaceae</taxon>
        <taxon>Ulvibacter</taxon>
    </lineage>
</organism>
<dbReference type="SUPFAM" id="SSF55060">
    <property type="entry name" value="GHMP Kinase, C-terminal domain"/>
    <property type="match status" value="1"/>
</dbReference>
<dbReference type="GO" id="GO:0005829">
    <property type="term" value="C:cytosol"/>
    <property type="evidence" value="ECO:0007669"/>
    <property type="project" value="TreeGrafter"/>
</dbReference>
<evidence type="ECO:0000256" key="4">
    <source>
        <dbReference type="ARBA" id="ARBA00022840"/>
    </source>
</evidence>
<keyword evidence="5" id="KW-0299">Galactose metabolism</keyword>
<dbReference type="InterPro" id="IPR036554">
    <property type="entry name" value="GHMP_kinase_C_sf"/>
</dbReference>
<keyword evidence="10" id="KW-1185">Reference proteome</keyword>
<evidence type="ECO:0000313" key="9">
    <source>
        <dbReference type="EMBL" id="RMA58056.1"/>
    </source>
</evidence>
<dbReference type="EMBL" id="REFC01000014">
    <property type="protein sequence ID" value="RMA58056.1"/>
    <property type="molecule type" value="Genomic_DNA"/>
</dbReference>
<dbReference type="InterPro" id="IPR019539">
    <property type="entry name" value="GalKase_N"/>
</dbReference>
<dbReference type="Pfam" id="PF10509">
    <property type="entry name" value="GalKase_gal_bdg"/>
    <property type="match status" value="1"/>
</dbReference>
<dbReference type="Gene3D" id="3.30.230.10">
    <property type="match status" value="1"/>
</dbReference>
<dbReference type="PRINTS" id="PR00959">
    <property type="entry name" value="MEVGALKINASE"/>
</dbReference>
<dbReference type="InterPro" id="IPR000705">
    <property type="entry name" value="Galactokinase"/>
</dbReference>
<gene>
    <name evidence="9" type="ORF">BXY75_2864</name>
</gene>
<dbReference type="Pfam" id="PF08544">
    <property type="entry name" value="GHMP_kinases_C"/>
    <property type="match status" value="1"/>
</dbReference>
<dbReference type="GO" id="GO:0004335">
    <property type="term" value="F:galactokinase activity"/>
    <property type="evidence" value="ECO:0007669"/>
    <property type="project" value="InterPro"/>
</dbReference>
<feature type="domain" description="GHMP kinase C-terminal" evidence="7">
    <location>
        <begin position="269"/>
        <end position="342"/>
    </location>
</feature>
<dbReference type="PANTHER" id="PTHR10457">
    <property type="entry name" value="MEVALONATE KINASE/GALACTOKINASE"/>
    <property type="match status" value="1"/>
</dbReference>
<dbReference type="Pfam" id="PF00288">
    <property type="entry name" value="GHMP_kinases_N"/>
    <property type="match status" value="1"/>
</dbReference>
<sequence length="360" mass="39546">MNRIEIRTPARICLFGDHQDYLGLPVIACAIDRFVFLKAEKNNDKIFSISMPDISSERHISLDNTFEQLESLDFFGAALRVVKRHGCFPSEGYTVSIQGNIPINAGVSSSSAIVVAWIHFLLKAFGCNKPVTSQLIAQLAYEAEIVEHDAPGGRMDQYAIAIGNVLYIDTSTNSGFNTIGTTLNGLILAESGVPKQTLTTLKDLRSKAVLSIEYVQKKDPKFEIKNSKLSEFEVLKKYIPEDLQAYFYAAIANHEITQKALKLFKSDIINFKLIGKLMNEHHTILKDVLKITVPTIDTMITTALQHEAYGAKIVGSGDGGSIVVLSPPNKEKIIIDALLKNGAKAAYKVSVTQGSKEINA</sequence>
<keyword evidence="2" id="KW-0547">Nucleotide-binding</keyword>
<dbReference type="PIRSF" id="PIRSF000530">
    <property type="entry name" value="Galactokinase"/>
    <property type="match status" value="1"/>
</dbReference>
<keyword evidence="3 9" id="KW-0418">Kinase</keyword>
<evidence type="ECO:0000256" key="1">
    <source>
        <dbReference type="ARBA" id="ARBA00006566"/>
    </source>
</evidence>
<dbReference type="PRINTS" id="PR00473">
    <property type="entry name" value="GALCTOKINASE"/>
</dbReference>
<dbReference type="PANTHER" id="PTHR10457:SF7">
    <property type="entry name" value="GALACTOKINASE-RELATED"/>
    <property type="match status" value="1"/>
</dbReference>
<evidence type="ECO:0000256" key="2">
    <source>
        <dbReference type="ARBA" id="ARBA00022741"/>
    </source>
</evidence>
<dbReference type="GO" id="GO:0006012">
    <property type="term" value="P:galactose metabolic process"/>
    <property type="evidence" value="ECO:0007669"/>
    <property type="project" value="UniProtKB-KW"/>
</dbReference>
<evidence type="ECO:0000259" key="7">
    <source>
        <dbReference type="Pfam" id="PF08544"/>
    </source>
</evidence>
<dbReference type="OrthoDB" id="1411003at2"/>
<protein>
    <submittedName>
        <fullName evidence="9">Galactokinase</fullName>
    </submittedName>
</protein>
<dbReference type="RefSeq" id="WP_121908393.1">
    <property type="nucleotide sequence ID" value="NZ_REFC01000014.1"/>
</dbReference>
<dbReference type="Proteomes" id="UP000271339">
    <property type="component" value="Unassembled WGS sequence"/>
</dbReference>
<comment type="similarity">
    <text evidence="1">Belongs to the GHMP kinase family. GalK subfamily.</text>
</comment>
<dbReference type="AlphaFoldDB" id="A0A3L9YBK7"/>
<dbReference type="InterPro" id="IPR013750">
    <property type="entry name" value="GHMP_kinase_C_dom"/>
</dbReference>
<keyword evidence="4" id="KW-0067">ATP-binding</keyword>
<keyword evidence="5" id="KW-0119">Carbohydrate metabolism</keyword>
<evidence type="ECO:0000256" key="5">
    <source>
        <dbReference type="ARBA" id="ARBA00023144"/>
    </source>
</evidence>
<dbReference type="InterPro" id="IPR014721">
    <property type="entry name" value="Ribsml_uS5_D2-typ_fold_subgr"/>
</dbReference>
<dbReference type="SUPFAM" id="SSF54211">
    <property type="entry name" value="Ribosomal protein S5 domain 2-like"/>
    <property type="match status" value="1"/>
</dbReference>
<dbReference type="Gene3D" id="3.30.70.890">
    <property type="entry name" value="GHMP kinase, C-terminal domain"/>
    <property type="match status" value="1"/>
</dbReference>
<evidence type="ECO:0000313" key="10">
    <source>
        <dbReference type="Proteomes" id="UP000271339"/>
    </source>
</evidence>
<dbReference type="InterPro" id="IPR020568">
    <property type="entry name" value="Ribosomal_Su5_D2-typ_SF"/>
</dbReference>
<proteinExistence type="inferred from homology"/>
<dbReference type="InterPro" id="IPR006206">
    <property type="entry name" value="Mevalonate/galactokinase"/>
</dbReference>
<reference evidence="9 10" key="1">
    <citation type="submission" date="2018-10" db="EMBL/GenBank/DDBJ databases">
        <title>Genomic Encyclopedia of Archaeal and Bacterial Type Strains, Phase II (KMG-II): from individual species to whole genera.</title>
        <authorList>
            <person name="Goeker M."/>
        </authorList>
    </citation>
    <scope>NUCLEOTIDE SEQUENCE [LARGE SCALE GENOMIC DNA]</scope>
    <source>
        <strain evidence="9 10">DSM 23424</strain>
    </source>
</reference>
<comment type="caution">
    <text evidence="9">The sequence shown here is derived from an EMBL/GenBank/DDBJ whole genome shotgun (WGS) entry which is preliminary data.</text>
</comment>
<feature type="domain" description="Galactokinase N-terminal" evidence="8">
    <location>
        <begin position="6"/>
        <end position="36"/>
    </location>
</feature>
<keyword evidence="3 9" id="KW-0808">Transferase</keyword>
<name>A0A3L9YBK7_9FLAO</name>
<evidence type="ECO:0000256" key="3">
    <source>
        <dbReference type="ARBA" id="ARBA00022777"/>
    </source>
</evidence>
<evidence type="ECO:0000259" key="8">
    <source>
        <dbReference type="Pfam" id="PF10509"/>
    </source>
</evidence>
<evidence type="ECO:0000259" key="6">
    <source>
        <dbReference type="Pfam" id="PF00288"/>
    </source>
</evidence>
<dbReference type="GO" id="GO:0005524">
    <property type="term" value="F:ATP binding"/>
    <property type="evidence" value="ECO:0007669"/>
    <property type="project" value="UniProtKB-KW"/>
</dbReference>
<dbReference type="InterPro" id="IPR006204">
    <property type="entry name" value="GHMP_kinase_N_dom"/>
</dbReference>
<accession>A0A3L9YBK7</accession>